<feature type="region of interest" description="Disordered" evidence="2">
    <location>
        <begin position="168"/>
        <end position="296"/>
    </location>
</feature>
<keyword evidence="1" id="KW-0175">Coiled coil</keyword>
<name>A0A6N2KQK9_SALVM</name>
<dbReference type="AlphaFoldDB" id="A0A6N2KQK9"/>
<feature type="compositionally biased region" description="Basic and acidic residues" evidence="2">
    <location>
        <begin position="259"/>
        <end position="275"/>
    </location>
</feature>
<gene>
    <name evidence="3" type="ORF">SVIM_LOCUS98650</name>
</gene>
<evidence type="ECO:0000256" key="2">
    <source>
        <dbReference type="SAM" id="MobiDB-lite"/>
    </source>
</evidence>
<feature type="coiled-coil region" evidence="1">
    <location>
        <begin position="76"/>
        <end position="103"/>
    </location>
</feature>
<feature type="compositionally biased region" description="Polar residues" evidence="2">
    <location>
        <begin position="241"/>
        <end position="257"/>
    </location>
</feature>
<accession>A0A6N2KQK9</accession>
<evidence type="ECO:0000256" key="1">
    <source>
        <dbReference type="SAM" id="Coils"/>
    </source>
</evidence>
<dbReference type="PANTHER" id="PTHR36386:SF1">
    <property type="entry name" value="OS06G0683900 PROTEIN"/>
    <property type="match status" value="1"/>
</dbReference>
<dbReference type="EMBL" id="CAADRP010000458">
    <property type="protein sequence ID" value="VFU28834.1"/>
    <property type="molecule type" value="Genomic_DNA"/>
</dbReference>
<reference evidence="3" key="1">
    <citation type="submission" date="2019-03" db="EMBL/GenBank/DDBJ databases">
        <authorList>
            <person name="Mank J."/>
            <person name="Almeida P."/>
        </authorList>
    </citation>
    <scope>NUCLEOTIDE SEQUENCE</scope>
    <source>
        <strain evidence="3">78183</strain>
    </source>
</reference>
<sequence length="382" mass="42181">MSSLLQYPDGVNAPEVQIWNNAAFDNGESEDSLNLKSSCVTQSLESNRESQPRSNSLKIGVSKTVAKNGEIKNRNEKKIDMEIDEIEREIKRLSSRLEALRLEKVERNISKTIEKRGRIVAAKFMDQKQSVKIEEPLISSAKSKINRRGVSLGPIVWKLEEIDELKATKQRGKSLSVSPRSRKNVSKIQVPKQAVTTVGSRRSVKKEDGVIASIQPKNLFKDGEKSAPNKKPLKPGRLVSSRYSQIGTNQPNGNLTASEARKRSLPDNEKEDVNKRRASRGNGACQRMDSGRMKKKGEIPSEVVLCKGGAEGESPPTVSIVADVLPKIRTVRCVAETPRDSGEAKRVADLVGKRPYFCIEEAEAGDSVCKALSFAEEDGEEE</sequence>
<organism evidence="3">
    <name type="scientific">Salix viminalis</name>
    <name type="common">Common osier</name>
    <name type="synonym">Basket willow</name>
    <dbReference type="NCBI Taxonomy" id="40686"/>
    <lineage>
        <taxon>Eukaryota</taxon>
        <taxon>Viridiplantae</taxon>
        <taxon>Streptophyta</taxon>
        <taxon>Embryophyta</taxon>
        <taxon>Tracheophyta</taxon>
        <taxon>Spermatophyta</taxon>
        <taxon>Magnoliopsida</taxon>
        <taxon>eudicotyledons</taxon>
        <taxon>Gunneridae</taxon>
        <taxon>Pentapetalae</taxon>
        <taxon>rosids</taxon>
        <taxon>fabids</taxon>
        <taxon>Malpighiales</taxon>
        <taxon>Salicaceae</taxon>
        <taxon>Saliceae</taxon>
        <taxon>Salix</taxon>
    </lineage>
</organism>
<evidence type="ECO:0000313" key="3">
    <source>
        <dbReference type="EMBL" id="VFU28834.1"/>
    </source>
</evidence>
<protein>
    <submittedName>
        <fullName evidence="3">Uncharacterized protein</fullName>
    </submittedName>
</protein>
<proteinExistence type="predicted"/>
<dbReference type="PANTHER" id="PTHR36386">
    <property type="entry name" value="OS06G0683900 PROTEIN"/>
    <property type="match status" value="1"/>
</dbReference>